<dbReference type="Proteomes" id="UP000765509">
    <property type="component" value="Unassembled WGS sequence"/>
</dbReference>
<evidence type="ECO:0000313" key="2">
    <source>
        <dbReference type="EMBL" id="MBW0531586.1"/>
    </source>
</evidence>
<proteinExistence type="predicted"/>
<dbReference type="OrthoDB" id="5374757at2759"/>
<keyword evidence="3" id="KW-1185">Reference proteome</keyword>
<protein>
    <submittedName>
        <fullName evidence="2">Uncharacterized protein</fullName>
    </submittedName>
</protein>
<accession>A0A9Q3F0G5</accession>
<name>A0A9Q3F0G5_9BASI</name>
<organism evidence="2 3">
    <name type="scientific">Austropuccinia psidii MF-1</name>
    <dbReference type="NCBI Taxonomy" id="1389203"/>
    <lineage>
        <taxon>Eukaryota</taxon>
        <taxon>Fungi</taxon>
        <taxon>Dikarya</taxon>
        <taxon>Basidiomycota</taxon>
        <taxon>Pucciniomycotina</taxon>
        <taxon>Pucciniomycetes</taxon>
        <taxon>Pucciniales</taxon>
        <taxon>Sphaerophragmiaceae</taxon>
        <taxon>Austropuccinia</taxon>
    </lineage>
</organism>
<sequence>MASAAGVTLNCTNKRFQARNSFYLKISDGCVLMMKILIDPIHLNWFNQDNQSSIILLKLEEILKPRILSKILIEQNSNNKKSKLEIYRGSGFQFGYYFRNQAFHHTILLKSKELIHPIKFESPEKDDSNIVIKSDPEDESFKPPSSLKVHYQPFSIFGKLLIVIIEPFPLPNYNEDSLETHESKTSPTTLSLVEEQSKLSENDSSTSTRPRPLFLPEDDDDGDSEINNNNLNQGIQSHRSLLSKLIKNPNPDRNLDHKSQSRSLTLDNFLSRQPPETGLNTEKVKSKYF</sequence>
<evidence type="ECO:0000313" key="3">
    <source>
        <dbReference type="Proteomes" id="UP000765509"/>
    </source>
</evidence>
<dbReference type="PANTHER" id="PTHR40635">
    <property type="match status" value="1"/>
</dbReference>
<feature type="region of interest" description="Disordered" evidence="1">
    <location>
        <begin position="176"/>
        <end position="231"/>
    </location>
</feature>
<evidence type="ECO:0000256" key="1">
    <source>
        <dbReference type="SAM" id="MobiDB-lite"/>
    </source>
</evidence>
<reference evidence="2" key="1">
    <citation type="submission" date="2021-03" db="EMBL/GenBank/DDBJ databases">
        <title>Draft genome sequence of rust myrtle Austropuccinia psidii MF-1, a brazilian biotype.</title>
        <authorList>
            <person name="Quecine M.C."/>
            <person name="Pachon D.M.R."/>
            <person name="Bonatelli M.L."/>
            <person name="Correr F.H."/>
            <person name="Franceschini L.M."/>
            <person name="Leite T.F."/>
            <person name="Margarido G.R.A."/>
            <person name="Almeida C.A."/>
            <person name="Ferrarezi J.A."/>
            <person name="Labate C.A."/>
        </authorList>
    </citation>
    <scope>NUCLEOTIDE SEQUENCE</scope>
    <source>
        <strain evidence="2">MF-1</strain>
    </source>
</reference>
<dbReference type="EMBL" id="AVOT02036976">
    <property type="protein sequence ID" value="MBW0531586.1"/>
    <property type="molecule type" value="Genomic_DNA"/>
</dbReference>
<dbReference type="AlphaFoldDB" id="A0A9Q3F0G5"/>
<gene>
    <name evidence="2" type="ORF">O181_071301</name>
</gene>
<feature type="region of interest" description="Disordered" evidence="1">
    <location>
        <begin position="126"/>
        <end position="145"/>
    </location>
</feature>
<feature type="region of interest" description="Disordered" evidence="1">
    <location>
        <begin position="246"/>
        <end position="289"/>
    </location>
</feature>
<comment type="caution">
    <text evidence="2">The sequence shown here is derived from an EMBL/GenBank/DDBJ whole genome shotgun (WGS) entry which is preliminary data.</text>
</comment>
<feature type="compositionally biased region" description="Polar residues" evidence="1">
    <location>
        <begin position="261"/>
        <end position="271"/>
    </location>
</feature>
<dbReference type="PANTHER" id="PTHR40635:SF1">
    <property type="match status" value="1"/>
</dbReference>